<dbReference type="CDD" id="cd07185">
    <property type="entry name" value="OmpA_C-like"/>
    <property type="match status" value="1"/>
</dbReference>
<dbReference type="InterPro" id="IPR017732">
    <property type="entry name" value="T4/T6SS_DotU"/>
</dbReference>
<dbReference type="PANTHER" id="PTHR30329:SF19">
    <property type="entry name" value="OUTER MEMBRANE PROTEIN, OMPA FAMILY"/>
    <property type="match status" value="1"/>
</dbReference>
<reference evidence="6" key="1">
    <citation type="submission" date="2016-10" db="EMBL/GenBank/DDBJ databases">
        <authorList>
            <person name="Varghese N."/>
            <person name="Submissions S."/>
        </authorList>
    </citation>
    <scope>NUCLEOTIDE SEQUENCE [LARGE SCALE GENOMIC DNA]</scope>
    <source>
        <strain evidence="6">DUS833</strain>
    </source>
</reference>
<organism evidence="5 6">
    <name type="scientific">Paraburkholderia tuberum</name>
    <dbReference type="NCBI Taxonomy" id="157910"/>
    <lineage>
        <taxon>Bacteria</taxon>
        <taxon>Pseudomonadati</taxon>
        <taxon>Pseudomonadota</taxon>
        <taxon>Betaproteobacteria</taxon>
        <taxon>Burkholderiales</taxon>
        <taxon>Burkholderiaceae</taxon>
        <taxon>Paraburkholderia</taxon>
    </lineage>
</organism>
<dbReference type="Proteomes" id="UP000199365">
    <property type="component" value="Unassembled WGS sequence"/>
</dbReference>
<dbReference type="InterPro" id="IPR038522">
    <property type="entry name" value="T4/T6SS_DotU_sf"/>
</dbReference>
<dbReference type="AlphaFoldDB" id="A0A1H1K954"/>
<keyword evidence="6" id="KW-1185">Reference proteome</keyword>
<dbReference type="NCBIfam" id="TIGR03349">
    <property type="entry name" value="IV_VI_DotU"/>
    <property type="match status" value="1"/>
</dbReference>
<dbReference type="InterPro" id="IPR036737">
    <property type="entry name" value="OmpA-like_sf"/>
</dbReference>
<feature type="compositionally biased region" description="Low complexity" evidence="2">
    <location>
        <begin position="20"/>
        <end position="33"/>
    </location>
</feature>
<dbReference type="InterPro" id="IPR050330">
    <property type="entry name" value="Bact_OuterMem_StrucFunc"/>
</dbReference>
<evidence type="ECO:0000259" key="4">
    <source>
        <dbReference type="PROSITE" id="PS51123"/>
    </source>
</evidence>
<name>A0A1H1K954_9BURK</name>
<dbReference type="EMBL" id="FNKX01000003">
    <property type="protein sequence ID" value="SDR58622.1"/>
    <property type="molecule type" value="Genomic_DNA"/>
</dbReference>
<keyword evidence="3" id="KW-1133">Transmembrane helix</keyword>
<dbReference type="SUPFAM" id="SSF103088">
    <property type="entry name" value="OmpA-like"/>
    <property type="match status" value="1"/>
</dbReference>
<dbReference type="PANTHER" id="PTHR30329">
    <property type="entry name" value="STATOR ELEMENT OF FLAGELLAR MOTOR COMPLEX"/>
    <property type="match status" value="1"/>
</dbReference>
<proteinExistence type="predicted"/>
<evidence type="ECO:0000256" key="1">
    <source>
        <dbReference type="PROSITE-ProRule" id="PRU00473"/>
    </source>
</evidence>
<dbReference type="NCBIfam" id="TIGR03350">
    <property type="entry name" value="type_VI_ompA"/>
    <property type="match status" value="1"/>
</dbReference>
<dbReference type="PROSITE" id="PS51123">
    <property type="entry name" value="OMPA_2"/>
    <property type="match status" value="1"/>
</dbReference>
<dbReference type="InterPro" id="IPR006665">
    <property type="entry name" value="OmpA-like"/>
</dbReference>
<feature type="region of interest" description="Disordered" evidence="2">
    <location>
        <begin position="1"/>
        <end position="42"/>
    </location>
</feature>
<dbReference type="InterPro" id="IPR017733">
    <property type="entry name" value="OmpA-like_dom_proteobacteria"/>
</dbReference>
<keyword evidence="1 3" id="KW-0472">Membrane</keyword>
<evidence type="ECO:0000256" key="2">
    <source>
        <dbReference type="SAM" id="MobiDB-lite"/>
    </source>
</evidence>
<dbReference type="Pfam" id="PF09850">
    <property type="entry name" value="DotU"/>
    <property type="match status" value="1"/>
</dbReference>
<keyword evidence="3" id="KW-0812">Transmembrane</keyword>
<dbReference type="Gene3D" id="3.30.1330.60">
    <property type="entry name" value="OmpA-like domain"/>
    <property type="match status" value="1"/>
</dbReference>
<gene>
    <name evidence="5" type="ORF">SAMN05445850_6598</name>
</gene>
<feature type="domain" description="OmpA-like" evidence="4">
    <location>
        <begin position="326"/>
        <end position="444"/>
    </location>
</feature>
<dbReference type="NCBIfam" id="NF005999">
    <property type="entry name" value="PRK08126.1"/>
    <property type="match status" value="1"/>
</dbReference>
<evidence type="ECO:0000313" key="5">
    <source>
        <dbReference type="EMBL" id="SDR58622.1"/>
    </source>
</evidence>
<evidence type="ECO:0000256" key="3">
    <source>
        <dbReference type="SAM" id="Phobius"/>
    </source>
</evidence>
<accession>A0A1H1K954</accession>
<dbReference type="STRING" id="157910.SAMN05445850_6598"/>
<dbReference type="RefSeq" id="WP_090810701.1">
    <property type="nucleotide sequence ID" value="NZ_FNKX01000003.1"/>
</dbReference>
<sequence length="444" mass="48369">MSTGAYGDDAFEFLLNPDNSASGQSQPSASPAGRPTTAGVANQEPVVDAAAFDPPEQVQTRLERMKAARNPLCEAAQPLLRMLADMPASLDSLAAVASLRSLLVREVAAFQKVCDKASLPWKHVAAVRYALCTALDEAANRTRWGSGGIWAAGGLLLKFEGEVDGGEKFFLLIGRMATDPQEYIDVLEVLYRILSLGFEGRYSVAADGPRHLEQIRQRMLTLISGTRDTMRLELSPHWRGEEPGRMRLLKSVPVWATAGVAALCVFSLFAWYKYRLLAQSNALEAKILAIGEPVKVAAPVVHERLRLSILLKDEIARGLLSVEETASSSRVVFRGDYVFLPGQSRIRPELDPVLTKVAQEVVRVGGNVTVTGHTDNQPIHTAEFPDNLVLSERRAAFVADVLKAHGMPGNRIEAVGKGDTQPVADNSTAEGRSRNRRVEVFVTH</sequence>
<dbReference type="Pfam" id="PF00691">
    <property type="entry name" value="OmpA"/>
    <property type="match status" value="1"/>
</dbReference>
<dbReference type="NCBIfam" id="NF038228">
    <property type="entry name" value="IcmH_DotU_IVB"/>
    <property type="match status" value="1"/>
</dbReference>
<dbReference type="Gene3D" id="1.25.40.590">
    <property type="entry name" value="Type IV / VI secretion system, DotU"/>
    <property type="match status" value="1"/>
</dbReference>
<evidence type="ECO:0000313" key="6">
    <source>
        <dbReference type="Proteomes" id="UP000199365"/>
    </source>
</evidence>
<dbReference type="GO" id="GO:0016020">
    <property type="term" value="C:membrane"/>
    <property type="evidence" value="ECO:0007669"/>
    <property type="project" value="UniProtKB-UniRule"/>
</dbReference>
<feature type="transmembrane region" description="Helical" evidence="3">
    <location>
        <begin position="252"/>
        <end position="272"/>
    </location>
</feature>
<protein>
    <submittedName>
        <fullName evidence="5">Type VI secretion system protein ImpK</fullName>
    </submittedName>
</protein>